<evidence type="ECO:0000256" key="1">
    <source>
        <dbReference type="SAM" id="Phobius"/>
    </source>
</evidence>
<dbReference type="Proteomes" id="UP000228689">
    <property type="component" value="Unassembled WGS sequence"/>
</dbReference>
<name>A0A2M7RE22_9BACT</name>
<evidence type="ECO:0000313" key="3">
    <source>
        <dbReference type="Proteomes" id="UP000228689"/>
    </source>
</evidence>
<evidence type="ECO:0008006" key="4">
    <source>
        <dbReference type="Google" id="ProtNLM"/>
    </source>
</evidence>
<keyword evidence="1" id="KW-1133">Transmembrane helix</keyword>
<dbReference type="SUPFAM" id="SSF54523">
    <property type="entry name" value="Pili subunits"/>
    <property type="match status" value="1"/>
</dbReference>
<gene>
    <name evidence="2" type="ORF">COY67_01635</name>
</gene>
<feature type="transmembrane region" description="Helical" evidence="1">
    <location>
        <begin position="12"/>
        <end position="32"/>
    </location>
</feature>
<keyword evidence="1" id="KW-0472">Membrane</keyword>
<dbReference type="EMBL" id="PFMC01000047">
    <property type="protein sequence ID" value="PIY94995.1"/>
    <property type="molecule type" value="Genomic_DNA"/>
</dbReference>
<accession>A0A2M7RE22</accession>
<reference evidence="3" key="1">
    <citation type="submission" date="2017-09" db="EMBL/GenBank/DDBJ databases">
        <title>Depth-based differentiation of microbial function through sediment-hosted aquifers and enrichment of novel symbionts in the deep terrestrial subsurface.</title>
        <authorList>
            <person name="Probst A.J."/>
            <person name="Ladd B."/>
            <person name="Jarett J.K."/>
            <person name="Geller-Mcgrath D.E."/>
            <person name="Sieber C.M.K."/>
            <person name="Emerson J.B."/>
            <person name="Anantharaman K."/>
            <person name="Thomas B.C."/>
            <person name="Malmstrom R."/>
            <person name="Stieglmeier M."/>
            <person name="Klingl A."/>
            <person name="Woyke T."/>
            <person name="Ryan C.M."/>
            <person name="Banfield J.F."/>
        </authorList>
    </citation>
    <scope>NUCLEOTIDE SEQUENCE [LARGE SCALE GENOMIC DNA]</scope>
</reference>
<organism evidence="2 3">
    <name type="scientific">Candidatus Komeilibacteria bacterium CG_4_10_14_0_8_um_filter_37_78</name>
    <dbReference type="NCBI Taxonomy" id="1974471"/>
    <lineage>
        <taxon>Bacteria</taxon>
        <taxon>Candidatus Komeiliibacteriota</taxon>
    </lineage>
</organism>
<keyword evidence="1" id="KW-0812">Transmembrane</keyword>
<dbReference type="AlphaFoldDB" id="A0A2M7RE22"/>
<dbReference type="InterPro" id="IPR045584">
    <property type="entry name" value="Pilin-like"/>
</dbReference>
<dbReference type="Gene3D" id="3.30.700.10">
    <property type="entry name" value="Glycoprotein, Type 4 Pilin"/>
    <property type="match status" value="1"/>
</dbReference>
<proteinExistence type="predicted"/>
<sequence length="168" mass="19308">MENSIGTGQVFSKILIVGFMIMAVIFGAIYMNKRWSKIRDIRRQGDAQAIVKALNYYYSQYGYYPDATDDDEGGWDYSNDTEQGGANFMDTLVKAGYLVAVPFDPKNDDIYYYRYKKFASDEYDCAKPFYVFQVARFETEDLQIGYGSCPNIDWTKIAPNGYTAMEIE</sequence>
<protein>
    <recommendedName>
        <fullName evidence="4">Type II secretion system protein GspG C-terminal domain-containing protein</fullName>
    </recommendedName>
</protein>
<evidence type="ECO:0000313" key="2">
    <source>
        <dbReference type="EMBL" id="PIY94995.1"/>
    </source>
</evidence>
<comment type="caution">
    <text evidence="2">The sequence shown here is derived from an EMBL/GenBank/DDBJ whole genome shotgun (WGS) entry which is preliminary data.</text>
</comment>